<sequence length="88" mass="10164">MKMNSPSPTRNTGLRHYFCVRLPVYLFIITVGYVLSIGPLFWQWHASAYLNGKNPGIIAQIYFPLALLCDLSKIFSGIINWYINLWIL</sequence>
<keyword evidence="1" id="KW-0812">Transmembrane</keyword>
<organism evidence="2">
    <name type="scientific">hydrothermal vent metagenome</name>
    <dbReference type="NCBI Taxonomy" id="652676"/>
    <lineage>
        <taxon>unclassified sequences</taxon>
        <taxon>metagenomes</taxon>
        <taxon>ecological metagenomes</taxon>
    </lineage>
</organism>
<reference evidence="2" key="1">
    <citation type="submission" date="2018-06" db="EMBL/GenBank/DDBJ databases">
        <authorList>
            <person name="Zhirakovskaya E."/>
        </authorList>
    </citation>
    <scope>NUCLEOTIDE SEQUENCE</scope>
</reference>
<dbReference type="EMBL" id="UOGL01000023">
    <property type="protein sequence ID" value="VAX35979.1"/>
    <property type="molecule type" value="Genomic_DNA"/>
</dbReference>
<evidence type="ECO:0000256" key="1">
    <source>
        <dbReference type="SAM" id="Phobius"/>
    </source>
</evidence>
<keyword evidence="1" id="KW-1133">Transmembrane helix</keyword>
<name>A0A3B1D1G5_9ZZZZ</name>
<proteinExistence type="predicted"/>
<dbReference type="AlphaFoldDB" id="A0A3B1D1G5"/>
<feature type="transmembrane region" description="Helical" evidence="1">
    <location>
        <begin position="61"/>
        <end position="83"/>
    </location>
</feature>
<evidence type="ECO:0000313" key="2">
    <source>
        <dbReference type="EMBL" id="VAX35979.1"/>
    </source>
</evidence>
<protein>
    <submittedName>
        <fullName evidence="2">Uncharacterized protein</fullName>
    </submittedName>
</protein>
<feature type="transmembrane region" description="Helical" evidence="1">
    <location>
        <begin position="20"/>
        <end position="41"/>
    </location>
</feature>
<accession>A0A3B1D1G5</accession>
<keyword evidence="1" id="KW-0472">Membrane</keyword>
<gene>
    <name evidence="2" type="ORF">MNBD_PLANCTO02-3021</name>
</gene>